<feature type="region of interest" description="Disordered" evidence="4">
    <location>
        <begin position="500"/>
        <end position="526"/>
    </location>
</feature>
<reference evidence="6" key="1">
    <citation type="submission" date="2020-08" db="EMBL/GenBank/DDBJ databases">
        <title>Multicomponent nature underlies the extraordinary mechanical properties of spider dragline silk.</title>
        <authorList>
            <person name="Kono N."/>
            <person name="Nakamura H."/>
            <person name="Mori M."/>
            <person name="Yoshida Y."/>
            <person name="Ohtoshi R."/>
            <person name="Malay A.D."/>
            <person name="Moran D.A.P."/>
            <person name="Tomita M."/>
            <person name="Numata K."/>
            <person name="Arakawa K."/>
        </authorList>
    </citation>
    <scope>NUCLEOTIDE SEQUENCE</scope>
</reference>
<dbReference type="PANTHER" id="PTHR11566:SF212">
    <property type="entry name" value="DYNAMIN"/>
    <property type="match status" value="1"/>
</dbReference>
<evidence type="ECO:0000256" key="2">
    <source>
        <dbReference type="ARBA" id="ARBA00023134"/>
    </source>
</evidence>
<dbReference type="EMBL" id="BMAW01033385">
    <property type="protein sequence ID" value="GFU30042.1"/>
    <property type="molecule type" value="Genomic_DNA"/>
</dbReference>
<dbReference type="InterPro" id="IPR030381">
    <property type="entry name" value="G_DYNAMIN_dom"/>
</dbReference>
<dbReference type="Pfam" id="PF00350">
    <property type="entry name" value="Dynamin_N"/>
    <property type="match status" value="1"/>
</dbReference>
<evidence type="ECO:0000256" key="1">
    <source>
        <dbReference type="ARBA" id="ARBA00022741"/>
    </source>
</evidence>
<dbReference type="PROSITE" id="PS00410">
    <property type="entry name" value="G_DYNAMIN_1"/>
    <property type="match status" value="1"/>
</dbReference>
<dbReference type="InterPro" id="IPR045063">
    <property type="entry name" value="Dynamin_N"/>
</dbReference>
<dbReference type="Gene3D" id="3.40.50.300">
    <property type="entry name" value="P-loop containing nucleotide triphosphate hydrolases"/>
    <property type="match status" value="1"/>
</dbReference>
<dbReference type="GO" id="GO:0031623">
    <property type="term" value="P:receptor internalization"/>
    <property type="evidence" value="ECO:0007669"/>
    <property type="project" value="TreeGrafter"/>
</dbReference>
<dbReference type="PROSITE" id="PS51718">
    <property type="entry name" value="G_DYNAMIN_2"/>
    <property type="match status" value="1"/>
</dbReference>
<proteinExistence type="inferred from homology"/>
<dbReference type="InterPro" id="IPR001401">
    <property type="entry name" value="Dynamin_GTPase"/>
</dbReference>
<accession>A0A8X6UGD4</accession>
<protein>
    <submittedName>
        <fullName evidence="6">Dynamin-1</fullName>
    </submittedName>
</protein>
<dbReference type="GO" id="GO:0005525">
    <property type="term" value="F:GTP binding"/>
    <property type="evidence" value="ECO:0007669"/>
    <property type="project" value="UniProtKB-KW"/>
</dbReference>
<dbReference type="Proteomes" id="UP000887013">
    <property type="component" value="Unassembled WGS sequence"/>
</dbReference>
<keyword evidence="2 3" id="KW-0342">GTP-binding</keyword>
<organism evidence="6 7">
    <name type="scientific">Nephila pilipes</name>
    <name type="common">Giant wood spider</name>
    <name type="synonym">Nephila maculata</name>
    <dbReference type="NCBI Taxonomy" id="299642"/>
    <lineage>
        <taxon>Eukaryota</taxon>
        <taxon>Metazoa</taxon>
        <taxon>Ecdysozoa</taxon>
        <taxon>Arthropoda</taxon>
        <taxon>Chelicerata</taxon>
        <taxon>Arachnida</taxon>
        <taxon>Araneae</taxon>
        <taxon>Araneomorphae</taxon>
        <taxon>Entelegynae</taxon>
        <taxon>Araneoidea</taxon>
        <taxon>Nephilidae</taxon>
        <taxon>Nephila</taxon>
    </lineage>
</organism>
<dbReference type="CDD" id="cd08771">
    <property type="entry name" value="DLP_1"/>
    <property type="match status" value="1"/>
</dbReference>
<dbReference type="AlphaFoldDB" id="A0A8X6UGD4"/>
<dbReference type="SUPFAM" id="SSF52540">
    <property type="entry name" value="P-loop containing nucleoside triphosphate hydrolases"/>
    <property type="match status" value="1"/>
</dbReference>
<comment type="caution">
    <text evidence="6">The sequence shown here is derived from an EMBL/GenBank/DDBJ whole genome shotgun (WGS) entry which is preliminary data.</text>
</comment>
<dbReference type="GO" id="GO:0003924">
    <property type="term" value="F:GTPase activity"/>
    <property type="evidence" value="ECO:0007669"/>
    <property type="project" value="InterPro"/>
</dbReference>
<dbReference type="GO" id="GO:0005737">
    <property type="term" value="C:cytoplasm"/>
    <property type="evidence" value="ECO:0007669"/>
    <property type="project" value="TreeGrafter"/>
</dbReference>
<dbReference type="SMART" id="SM00053">
    <property type="entry name" value="DYNc"/>
    <property type="match status" value="1"/>
</dbReference>
<dbReference type="GO" id="GO:0005886">
    <property type="term" value="C:plasma membrane"/>
    <property type="evidence" value="ECO:0007669"/>
    <property type="project" value="TreeGrafter"/>
</dbReference>
<dbReference type="Gene3D" id="1.20.120.1240">
    <property type="entry name" value="Dynamin, middle domain"/>
    <property type="match status" value="1"/>
</dbReference>
<dbReference type="Pfam" id="PF01031">
    <property type="entry name" value="Dynamin_M"/>
    <property type="match status" value="1"/>
</dbReference>
<keyword evidence="7" id="KW-1185">Reference proteome</keyword>
<dbReference type="InterPro" id="IPR019762">
    <property type="entry name" value="Dynamin_GTPase_CS"/>
</dbReference>
<dbReference type="InterPro" id="IPR027417">
    <property type="entry name" value="P-loop_NTPase"/>
</dbReference>
<keyword evidence="1 3" id="KW-0547">Nucleotide-binding</keyword>
<dbReference type="PRINTS" id="PR00195">
    <property type="entry name" value="DYNAMIN"/>
</dbReference>
<comment type="similarity">
    <text evidence="3">Belongs to the TRAFAC class dynamin-like GTPase superfamily. Dynamin/Fzo/YdjA family.</text>
</comment>
<dbReference type="OrthoDB" id="6428243at2759"/>
<dbReference type="GO" id="GO:0005874">
    <property type="term" value="C:microtubule"/>
    <property type="evidence" value="ECO:0007669"/>
    <property type="project" value="TreeGrafter"/>
</dbReference>
<evidence type="ECO:0000256" key="3">
    <source>
        <dbReference type="RuleBase" id="RU003932"/>
    </source>
</evidence>
<evidence type="ECO:0000256" key="4">
    <source>
        <dbReference type="SAM" id="MobiDB-lite"/>
    </source>
</evidence>
<evidence type="ECO:0000313" key="7">
    <source>
        <dbReference type="Proteomes" id="UP000887013"/>
    </source>
</evidence>
<dbReference type="InterPro" id="IPR003130">
    <property type="entry name" value="GED"/>
</dbReference>
<evidence type="ECO:0000313" key="6">
    <source>
        <dbReference type="EMBL" id="GFU30042.1"/>
    </source>
</evidence>
<evidence type="ECO:0000259" key="5">
    <source>
        <dbReference type="PROSITE" id="PS51718"/>
    </source>
</evidence>
<feature type="compositionally biased region" description="Acidic residues" evidence="4">
    <location>
        <begin position="508"/>
        <end position="520"/>
    </location>
</feature>
<sequence>MVVQEEYDLIDAMNSLQVKLLNNGFNFDLPLPQIVVVGSQSAGKSSVLENIVGREFLPRGKGVVTRRPTLIQLYPCAEEYVVFGHKENERFENFDDVKQEILSQMPPQHTFSSVPIQVKIYSPRVLKLTLVDLPGMVRVTVDGQSESSIREVRQMILKYITPPESLILAVTPANQDLVSSDALEIASTVDPERRRTIGVLTKLDIMDEGTDARDIIENRQITLKKGWIAVLNRSQQEIDDGRDIPYILEKEKRFFSEKSCYSHMSERMGTKYLQSTLQKILKTHIQAALPEVRNKLSERLSMYEKKLSMFESNTGEGSGGKQFYIIKLVNTFIEDIVLKLIGNSELVDMKMISAGSFINFKLNTEVQRNLSLKVHPDDKEMTIIIANLSGIRGSISFPSLALDSVNRDLVSRYRIHMEDSVDCIKKILEEAVVESAAMLDRYPATKAEVLFRISRTLRKEMENTKQKLREHVEAEMFYVNLEHPDLDLSVGDSVVPAIGPTKVWQDSDSSDSNEEEDTSLPDDTVNGVGDGFDLRAQHLVKILMRNDSTQKKVKYLSLVMKKYLDIVHKQISDLTIKYILCFLIKKVLDYVKIDLVPTLLESANFKSLMNDCDEDFRLKEEMQINCACLEEALDYIQAF</sequence>
<dbReference type="InterPro" id="IPR000375">
    <property type="entry name" value="Dynamin_stalk"/>
</dbReference>
<feature type="domain" description="Dynamin-type G" evidence="5">
    <location>
        <begin position="28"/>
        <end position="290"/>
    </location>
</feature>
<dbReference type="PANTHER" id="PTHR11566">
    <property type="entry name" value="DYNAMIN"/>
    <property type="match status" value="1"/>
</dbReference>
<gene>
    <name evidence="6" type="primary">DNM1</name>
    <name evidence="6" type="ORF">NPIL_514631</name>
</gene>
<name>A0A8X6UGD4_NEPPI</name>
<dbReference type="GO" id="GO:0008017">
    <property type="term" value="F:microtubule binding"/>
    <property type="evidence" value="ECO:0007669"/>
    <property type="project" value="TreeGrafter"/>
</dbReference>
<dbReference type="Pfam" id="PF02212">
    <property type="entry name" value="GED"/>
    <property type="match status" value="1"/>
</dbReference>
<dbReference type="InterPro" id="IPR022812">
    <property type="entry name" value="Dynamin"/>
</dbReference>